<reference evidence="2" key="1">
    <citation type="submission" date="2016-06" db="EMBL/GenBank/DDBJ databases">
        <title>Parallel loss of symbiosis genes in relatives of nitrogen-fixing non-legume Parasponia.</title>
        <authorList>
            <person name="Van Velzen R."/>
            <person name="Holmer R."/>
            <person name="Bu F."/>
            <person name="Rutten L."/>
            <person name="Van Zeijl A."/>
            <person name="Liu W."/>
            <person name="Santuari L."/>
            <person name="Cao Q."/>
            <person name="Sharma T."/>
            <person name="Shen D."/>
            <person name="Roswanjaya Y."/>
            <person name="Wardhani T."/>
            <person name="Kalhor M.S."/>
            <person name="Jansen J."/>
            <person name="Van den Hoogen J."/>
            <person name="Gungor B."/>
            <person name="Hartog M."/>
            <person name="Hontelez J."/>
            <person name="Verver J."/>
            <person name="Yang W.-C."/>
            <person name="Schijlen E."/>
            <person name="Repin R."/>
            <person name="Schilthuizen M."/>
            <person name="Schranz E."/>
            <person name="Heidstra R."/>
            <person name="Miyata K."/>
            <person name="Fedorova E."/>
            <person name="Kohlen W."/>
            <person name="Bisseling T."/>
            <person name="Smit S."/>
            <person name="Geurts R."/>
        </authorList>
    </citation>
    <scope>NUCLEOTIDE SEQUENCE [LARGE SCALE GENOMIC DNA]</scope>
    <source>
        <strain evidence="2">cv. RG33-2</strain>
    </source>
</reference>
<dbReference type="Proteomes" id="UP000237000">
    <property type="component" value="Unassembled WGS sequence"/>
</dbReference>
<gene>
    <name evidence="1" type="ORF">TorRG33x02_343930</name>
</gene>
<comment type="caution">
    <text evidence="1">The sequence shown here is derived from an EMBL/GenBank/DDBJ whole genome shotgun (WGS) entry which is preliminary data.</text>
</comment>
<evidence type="ECO:0000313" key="1">
    <source>
        <dbReference type="EMBL" id="PON38967.1"/>
    </source>
</evidence>
<dbReference type="InParanoid" id="A0A2P5AR14"/>
<dbReference type="OrthoDB" id="10286880at2759"/>
<organism evidence="1 2">
    <name type="scientific">Trema orientale</name>
    <name type="common">Charcoal tree</name>
    <name type="synonym">Celtis orientalis</name>
    <dbReference type="NCBI Taxonomy" id="63057"/>
    <lineage>
        <taxon>Eukaryota</taxon>
        <taxon>Viridiplantae</taxon>
        <taxon>Streptophyta</taxon>
        <taxon>Embryophyta</taxon>
        <taxon>Tracheophyta</taxon>
        <taxon>Spermatophyta</taxon>
        <taxon>Magnoliopsida</taxon>
        <taxon>eudicotyledons</taxon>
        <taxon>Gunneridae</taxon>
        <taxon>Pentapetalae</taxon>
        <taxon>rosids</taxon>
        <taxon>fabids</taxon>
        <taxon>Rosales</taxon>
        <taxon>Cannabaceae</taxon>
        <taxon>Trema</taxon>
    </lineage>
</organism>
<proteinExistence type="predicted"/>
<sequence>MMSTQYTALVITPGLYQYSIMLRLNKWSGLLDDQPVEANNMILVKMLKHFINYCSKEKVSCRSTKSTTNLIGKSIRITALFPMIWSQKPCQLSRNKITENTKTPTRHFCYTRVSQLEDGN</sequence>
<dbReference type="EMBL" id="JXTC01000735">
    <property type="protein sequence ID" value="PON38967.1"/>
    <property type="molecule type" value="Genomic_DNA"/>
</dbReference>
<protein>
    <submittedName>
        <fullName evidence="1">Uncharacterized protein</fullName>
    </submittedName>
</protein>
<accession>A0A2P5AR14</accession>
<keyword evidence="2" id="KW-1185">Reference proteome</keyword>
<dbReference type="AlphaFoldDB" id="A0A2P5AR14"/>
<name>A0A2P5AR14_TREOI</name>
<evidence type="ECO:0000313" key="2">
    <source>
        <dbReference type="Proteomes" id="UP000237000"/>
    </source>
</evidence>